<protein>
    <submittedName>
        <fullName evidence="1">Uncharacterized protein</fullName>
    </submittedName>
</protein>
<comment type="caution">
    <text evidence="1">The sequence shown here is derived from an EMBL/GenBank/DDBJ whole genome shotgun (WGS) entry which is preliminary data.</text>
</comment>
<gene>
    <name evidence="1" type="ORF">SMI01S_05980</name>
</gene>
<evidence type="ECO:0000313" key="1">
    <source>
        <dbReference type="EMBL" id="GEM66992.1"/>
    </source>
</evidence>
<name>A0ABQ0VZC5_9SPHI</name>
<sequence>MILAPYHYSDQIKEETGLVIPSYLSSVNAEKAFLVFLEKRNIQRIIPISQHDMDLDSYIRQKAFSASFLVIDRKDCSTISIVD</sequence>
<reference evidence="1 2" key="1">
    <citation type="submission" date="2019-07" db="EMBL/GenBank/DDBJ databases">
        <title>Whole genome shotgun sequence of Sphingobacterium mizutaii NBRC 14946.</title>
        <authorList>
            <person name="Hosoyama A."/>
            <person name="Uohara A."/>
            <person name="Ohji S."/>
            <person name="Ichikawa N."/>
        </authorList>
    </citation>
    <scope>NUCLEOTIDE SEQUENCE [LARGE SCALE GENOMIC DNA]</scope>
    <source>
        <strain evidence="1 2">NBRC 14946</strain>
    </source>
</reference>
<evidence type="ECO:0000313" key="2">
    <source>
        <dbReference type="Proteomes" id="UP000321676"/>
    </source>
</evidence>
<accession>A0ABQ0VZC5</accession>
<dbReference type="EMBL" id="BJXH01000002">
    <property type="protein sequence ID" value="GEM66992.1"/>
    <property type="molecule type" value="Genomic_DNA"/>
</dbReference>
<dbReference type="Proteomes" id="UP000321676">
    <property type="component" value="Unassembled WGS sequence"/>
</dbReference>
<organism evidence="1 2">
    <name type="scientific">Sphingobacterium mizutaii NBRC 14946 = DSM 11724</name>
    <dbReference type="NCBI Taxonomy" id="1220576"/>
    <lineage>
        <taxon>Bacteria</taxon>
        <taxon>Pseudomonadati</taxon>
        <taxon>Bacteroidota</taxon>
        <taxon>Sphingobacteriia</taxon>
        <taxon>Sphingobacteriales</taxon>
        <taxon>Sphingobacteriaceae</taxon>
        <taxon>Sphingobacterium</taxon>
    </lineage>
</organism>
<keyword evidence="2" id="KW-1185">Reference proteome</keyword>
<proteinExistence type="predicted"/>